<dbReference type="PANTHER" id="PTHR10887:SF495">
    <property type="entry name" value="HELICASE SENATAXIN ISOFORM X1-RELATED"/>
    <property type="match status" value="1"/>
</dbReference>
<keyword evidence="6" id="KW-1185">Reference proteome</keyword>
<dbReference type="PANTHER" id="PTHR10887">
    <property type="entry name" value="DNA2/NAM7 HELICASE FAMILY"/>
    <property type="match status" value="1"/>
</dbReference>
<name>A0ABQ0GKZ4_9PEZI</name>
<dbReference type="SUPFAM" id="SSF52540">
    <property type="entry name" value="P-loop containing nucleoside triphosphate hydrolases"/>
    <property type="match status" value="1"/>
</dbReference>
<dbReference type="InterPro" id="IPR041677">
    <property type="entry name" value="DNA2/NAM7_AAA_11"/>
</dbReference>
<keyword evidence="1" id="KW-0067">ATP-binding</keyword>
<dbReference type="CDD" id="cd18808">
    <property type="entry name" value="SF1_C_Upf1"/>
    <property type="match status" value="1"/>
</dbReference>
<keyword evidence="1" id="KW-0547">Nucleotide-binding</keyword>
<evidence type="ECO:0000256" key="1">
    <source>
        <dbReference type="ARBA" id="ARBA00022806"/>
    </source>
</evidence>
<dbReference type="InterPro" id="IPR047187">
    <property type="entry name" value="SF1_C_Upf1"/>
</dbReference>
<evidence type="ECO:0000313" key="5">
    <source>
        <dbReference type="EMBL" id="GAB1318432.1"/>
    </source>
</evidence>
<dbReference type="GO" id="GO:0016787">
    <property type="term" value="F:hydrolase activity"/>
    <property type="evidence" value="ECO:0007669"/>
    <property type="project" value="UniProtKB-KW"/>
</dbReference>
<reference evidence="5 6" key="1">
    <citation type="submission" date="2024-09" db="EMBL/GenBank/DDBJ databases">
        <title>Itraconazole resistance in Madurella fahalii resulting from another homologue of gene encoding cytochrome P450 14-alpha sterol demethylase (CYP51).</title>
        <authorList>
            <person name="Yoshioka I."/>
            <person name="Fahal A.H."/>
            <person name="Kaneko S."/>
            <person name="Yaguchi T."/>
        </authorList>
    </citation>
    <scope>NUCLEOTIDE SEQUENCE [LARGE SCALE GENOMIC DNA]</scope>
    <source>
        <strain evidence="5 6">IFM 68171</strain>
    </source>
</reference>
<feature type="region of interest" description="Disordered" evidence="2">
    <location>
        <begin position="854"/>
        <end position="885"/>
    </location>
</feature>
<dbReference type="Proteomes" id="UP001628179">
    <property type="component" value="Unassembled WGS sequence"/>
</dbReference>
<dbReference type="Pfam" id="PF13086">
    <property type="entry name" value="AAA_11"/>
    <property type="match status" value="1"/>
</dbReference>
<feature type="region of interest" description="Disordered" evidence="2">
    <location>
        <begin position="140"/>
        <end position="193"/>
    </location>
</feature>
<feature type="compositionally biased region" description="Polar residues" evidence="2">
    <location>
        <begin position="151"/>
        <end position="173"/>
    </location>
</feature>
<feature type="compositionally biased region" description="Low complexity" evidence="2">
    <location>
        <begin position="174"/>
        <end position="188"/>
    </location>
</feature>
<dbReference type="InterPro" id="IPR045055">
    <property type="entry name" value="DNA2/NAM7-like"/>
</dbReference>
<dbReference type="EMBL" id="BAAFSV010000005">
    <property type="protein sequence ID" value="GAB1318432.1"/>
    <property type="molecule type" value="Genomic_DNA"/>
</dbReference>
<keyword evidence="1" id="KW-0347">Helicase</keyword>
<accession>A0ABQ0GKZ4</accession>
<dbReference type="RefSeq" id="XP_070920163.1">
    <property type="nucleotide sequence ID" value="XM_071064062.1"/>
</dbReference>
<evidence type="ECO:0000313" key="6">
    <source>
        <dbReference type="Proteomes" id="UP001628179"/>
    </source>
</evidence>
<dbReference type="InterPro" id="IPR027417">
    <property type="entry name" value="P-loop_NTPase"/>
</dbReference>
<dbReference type="InterPro" id="IPR041679">
    <property type="entry name" value="DNA2/NAM7-like_C"/>
</dbReference>
<evidence type="ECO:0000259" key="4">
    <source>
        <dbReference type="Pfam" id="PF13087"/>
    </source>
</evidence>
<dbReference type="Pfam" id="PF13087">
    <property type="entry name" value="AAA_12"/>
    <property type="match status" value="1"/>
</dbReference>
<evidence type="ECO:0000259" key="3">
    <source>
        <dbReference type="Pfam" id="PF13086"/>
    </source>
</evidence>
<dbReference type="GeneID" id="98179385"/>
<protein>
    <submittedName>
        <fullName evidence="5">P-loop containing nucleoside triphosphate hydrolase protein</fullName>
    </submittedName>
</protein>
<evidence type="ECO:0000256" key="2">
    <source>
        <dbReference type="SAM" id="MobiDB-lite"/>
    </source>
</evidence>
<feature type="domain" description="DNA2/NAM7 helicase helicase" evidence="3">
    <location>
        <begin position="286"/>
        <end position="554"/>
    </location>
</feature>
<dbReference type="Gene3D" id="3.40.50.300">
    <property type="entry name" value="P-loop containing nucleotide triphosphate hydrolases"/>
    <property type="match status" value="2"/>
</dbReference>
<proteinExistence type="predicted"/>
<sequence length="904" mass="100822">MSAPIKPLYRFANVAEFAHRHKTGTDAEFAAEERLIDEINKQENKFRAWIVSKTRRTAKRDEYLLLVQPGPGGEYKLPQQGEPAKIRIILGDGSLTRFSDAWRIEIPTELLGITAEHPEKLAAFHVTVFIAEAHEGIQPLISGTYPPRQPGATSEDVTPSNRSDTSSESWDARSNSSDNDTQTTSATSESSGGFDEVKLASCNAIRVNFLLTASESTKNAELAALEQLYGKHQNATERQIKAFEYFVLLRDPDFVVDLHHEIPHLTTAMQETWWPTSRQAKKFALLNPQQKAAYMHGFNNLPCGICILPGGPGAGKTHFNLFTIAMAQLKPLPRPVRVKGQLEKLCAKVLFIVDMNSPVDDVANRMVRLYDELGMKKSIIRMKGWGSEVKLSGRLNSAEDAASEEMHVDFSQQFLRTANLMALGNGPAGRRACTAPSLDEAAWQRYDTHKATKYEELTKFMTEDLWESSDVIPLRLRRLVYNLYRDTLAAADFIATTPVAASNHFRGMFKPDLVYFDEAPHARELSNLIAIANFDPIAWIFCGDYRQTVPFVGSDSIGSKNIYRSQMQVSMMERAAIARVIRYELLMNHRSFGGLHQLASALWYGGRMVSGNNQVPVSLPHIQRYLQKLAGGKPCTVPRLLVHIKNCGPEGRDGTSSWNPTHTLWVMARVRELLRDEYFRHAERDEPGSILIISPYKKAYDEYKKAIKRLPHWAQKRVETRTVDVVQGHEADFVFLDLVKDKSTGFLDNPNRLCVAVTRARLGEVIMMHPKMPESSTFLKHSRNLHGIYTLCREAGQLVSVDPESAADSAPRTELLSSNIPARPIGFSSLGPCPAPRPSTGIVKCETAKVVDSQLPEAENESQTVNKPAADEMNKTGPGKDGLKKEEMIHSDGLTLAMLGAMLA</sequence>
<keyword evidence="5" id="KW-0378">Hydrolase</keyword>
<comment type="caution">
    <text evidence="5">The sequence shown here is derived from an EMBL/GenBank/DDBJ whole genome shotgun (WGS) entry which is preliminary data.</text>
</comment>
<organism evidence="5 6">
    <name type="scientific">Madurella fahalii</name>
    <dbReference type="NCBI Taxonomy" id="1157608"/>
    <lineage>
        <taxon>Eukaryota</taxon>
        <taxon>Fungi</taxon>
        <taxon>Dikarya</taxon>
        <taxon>Ascomycota</taxon>
        <taxon>Pezizomycotina</taxon>
        <taxon>Sordariomycetes</taxon>
        <taxon>Sordariomycetidae</taxon>
        <taxon>Sordariales</taxon>
        <taxon>Sordariales incertae sedis</taxon>
        <taxon>Madurella</taxon>
    </lineage>
</organism>
<feature type="domain" description="DNA2/NAM7 helicase-like C-terminal" evidence="4">
    <location>
        <begin position="568"/>
        <end position="767"/>
    </location>
</feature>
<gene>
    <name evidence="5" type="ORF">MFIFM68171_08642</name>
</gene>